<protein>
    <submittedName>
        <fullName evidence="2">Uncharacterized protein</fullName>
    </submittedName>
</protein>
<feature type="compositionally biased region" description="Basic residues" evidence="1">
    <location>
        <begin position="30"/>
        <end position="46"/>
    </location>
</feature>
<proteinExistence type="predicted"/>
<feature type="non-terminal residue" evidence="2">
    <location>
        <position position="57"/>
    </location>
</feature>
<feature type="non-terminal residue" evidence="2">
    <location>
        <position position="1"/>
    </location>
</feature>
<evidence type="ECO:0000313" key="2">
    <source>
        <dbReference type="EMBL" id="CAA9458052.1"/>
    </source>
</evidence>
<name>A0A6J4R2H6_9ACTN</name>
<feature type="region of interest" description="Disordered" evidence="1">
    <location>
        <begin position="1"/>
        <end position="57"/>
    </location>
</feature>
<evidence type="ECO:0000256" key="1">
    <source>
        <dbReference type="SAM" id="MobiDB-lite"/>
    </source>
</evidence>
<organism evidence="2">
    <name type="scientific">uncultured Rubrobacteraceae bacterium</name>
    <dbReference type="NCBI Taxonomy" id="349277"/>
    <lineage>
        <taxon>Bacteria</taxon>
        <taxon>Bacillati</taxon>
        <taxon>Actinomycetota</taxon>
        <taxon>Rubrobacteria</taxon>
        <taxon>Rubrobacterales</taxon>
        <taxon>Rubrobacteraceae</taxon>
        <taxon>environmental samples</taxon>
    </lineage>
</organism>
<sequence>VGCDRLRRGPRRAAQEGRGPFPAGRVRGAQGRRRPRAPGRYCRKAGRGAPGAHRDKM</sequence>
<reference evidence="2" key="1">
    <citation type="submission" date="2020-02" db="EMBL/GenBank/DDBJ databases">
        <authorList>
            <person name="Meier V. D."/>
        </authorList>
    </citation>
    <scope>NUCLEOTIDE SEQUENCE</scope>
    <source>
        <strain evidence="2">AVDCRST_MAG02</strain>
    </source>
</reference>
<dbReference type="AlphaFoldDB" id="A0A6J4R2H6"/>
<gene>
    <name evidence="2" type="ORF">AVDCRST_MAG02-1786</name>
</gene>
<dbReference type="EMBL" id="CADCVH010000055">
    <property type="protein sequence ID" value="CAA9458052.1"/>
    <property type="molecule type" value="Genomic_DNA"/>
</dbReference>
<accession>A0A6J4R2H6</accession>